<dbReference type="SFLD" id="SFLDG01140">
    <property type="entry name" value="C2.B:_Phosphomannomutase_and_P"/>
    <property type="match status" value="1"/>
</dbReference>
<dbReference type="GO" id="GO:0000287">
    <property type="term" value="F:magnesium ion binding"/>
    <property type="evidence" value="ECO:0007669"/>
    <property type="project" value="UniProtKB-ARBA"/>
</dbReference>
<dbReference type="InterPro" id="IPR036412">
    <property type="entry name" value="HAD-like_sf"/>
</dbReference>
<dbReference type="GO" id="GO:0005829">
    <property type="term" value="C:cytosol"/>
    <property type="evidence" value="ECO:0007669"/>
    <property type="project" value="TreeGrafter"/>
</dbReference>
<dbReference type="InterPro" id="IPR023214">
    <property type="entry name" value="HAD_sf"/>
</dbReference>
<proteinExistence type="predicted"/>
<dbReference type="Proteomes" id="UP000246744">
    <property type="component" value="Unassembled WGS sequence"/>
</dbReference>
<dbReference type="SFLD" id="SFLDS00003">
    <property type="entry name" value="Haloacid_Dehalogenase"/>
    <property type="match status" value="1"/>
</dbReference>
<evidence type="ECO:0000313" key="4">
    <source>
        <dbReference type="EMBL" id="PWW07093.1"/>
    </source>
</evidence>
<keyword evidence="3" id="KW-0460">Magnesium</keyword>
<keyword evidence="2" id="KW-0378">Hydrolase</keyword>
<dbReference type="NCBIfam" id="TIGR01484">
    <property type="entry name" value="HAD-SF-IIB"/>
    <property type="match status" value="1"/>
</dbReference>
<comment type="caution">
    <text evidence="4">The sequence shown here is derived from an EMBL/GenBank/DDBJ whole genome shotgun (WGS) entry which is preliminary data.</text>
</comment>
<evidence type="ECO:0000256" key="1">
    <source>
        <dbReference type="ARBA" id="ARBA00022723"/>
    </source>
</evidence>
<dbReference type="PANTHER" id="PTHR10000:SF8">
    <property type="entry name" value="HAD SUPERFAMILY HYDROLASE-LIKE, TYPE 3"/>
    <property type="match status" value="1"/>
</dbReference>
<evidence type="ECO:0000256" key="3">
    <source>
        <dbReference type="ARBA" id="ARBA00022842"/>
    </source>
</evidence>
<name>A0A317PXY4_9ENTR</name>
<evidence type="ECO:0000313" key="5">
    <source>
        <dbReference type="Proteomes" id="UP000246744"/>
    </source>
</evidence>
<reference evidence="4 5" key="1">
    <citation type="submission" date="2018-05" db="EMBL/GenBank/DDBJ databases">
        <title>Genomic Encyclopedia of Type Strains, Phase IV (KMG-IV): sequencing the most valuable type-strain genomes for metagenomic binning, comparative biology and taxonomic classification.</title>
        <authorList>
            <person name="Goeker M."/>
        </authorList>
    </citation>
    <scope>NUCLEOTIDE SEQUENCE [LARGE SCALE GENOMIC DNA]</scope>
    <source>
        <strain evidence="4 5">DSM 19579</strain>
    </source>
</reference>
<evidence type="ECO:0000256" key="2">
    <source>
        <dbReference type="ARBA" id="ARBA00022801"/>
    </source>
</evidence>
<dbReference type="PANTHER" id="PTHR10000">
    <property type="entry name" value="PHOSPHOSERINE PHOSPHATASE"/>
    <property type="match status" value="1"/>
</dbReference>
<sequence length="283" mass="31659">MCGAIRSRCKLNDSGGEMIKLIITDLDGTFLNSQGDYDRERFASVRALMAEKKVHFAACTGKQCERVEELFGEYSKDLWIVGDSATRIKFNGEYLYQSLIRNETGLSIIKTLEAANPHHVIIACTNEGAVIRSDTPQHLKEKVRKSYTTMIQTDNLSSVTSDFVKITVYDEAGTCAQTRPFLTPFEKDVYIVVSEASWIDIADYGVHKGTTVKRLQEILNATRAETMAFGDGYNDLELLAEAEYSFAMQNAFEETKAAAQFVTGTNDENAVQETIIRILRLQS</sequence>
<keyword evidence="5" id="KW-1185">Reference proteome</keyword>
<dbReference type="Pfam" id="PF08282">
    <property type="entry name" value="Hydrolase_3"/>
    <property type="match status" value="1"/>
</dbReference>
<organism evidence="4 5">
    <name type="scientific">Mangrovibacter plantisponsor</name>
    <dbReference type="NCBI Taxonomy" id="451513"/>
    <lineage>
        <taxon>Bacteria</taxon>
        <taxon>Pseudomonadati</taxon>
        <taxon>Pseudomonadota</taxon>
        <taxon>Gammaproteobacteria</taxon>
        <taxon>Enterobacterales</taxon>
        <taxon>Enterobacteriaceae</taxon>
        <taxon>Mangrovibacter</taxon>
    </lineage>
</organism>
<dbReference type="Gene3D" id="3.30.1240.10">
    <property type="match status" value="1"/>
</dbReference>
<dbReference type="Gene3D" id="3.40.50.1000">
    <property type="entry name" value="HAD superfamily/HAD-like"/>
    <property type="match status" value="1"/>
</dbReference>
<keyword evidence="1" id="KW-0479">Metal-binding</keyword>
<accession>A0A317PXY4</accession>
<dbReference type="CDD" id="cd07518">
    <property type="entry name" value="HAD_YbiV-Like"/>
    <property type="match status" value="1"/>
</dbReference>
<dbReference type="SUPFAM" id="SSF56784">
    <property type="entry name" value="HAD-like"/>
    <property type="match status" value="1"/>
</dbReference>
<gene>
    <name evidence="4" type="ORF">DES37_109215</name>
</gene>
<dbReference type="InterPro" id="IPR006379">
    <property type="entry name" value="HAD-SF_hydro_IIB"/>
</dbReference>
<dbReference type="AlphaFoldDB" id="A0A317PXY4"/>
<evidence type="ECO:0008006" key="6">
    <source>
        <dbReference type="Google" id="ProtNLM"/>
    </source>
</evidence>
<dbReference type="PROSITE" id="PS01229">
    <property type="entry name" value="COF_2"/>
    <property type="match status" value="1"/>
</dbReference>
<protein>
    <recommendedName>
        <fullName evidence="6">Cof subfamily protein (Haloacid dehalogenase superfamily)/HAD superfamily hydrolase (TIGR01484 family)</fullName>
    </recommendedName>
</protein>
<dbReference type="GO" id="GO:0016791">
    <property type="term" value="F:phosphatase activity"/>
    <property type="evidence" value="ECO:0007669"/>
    <property type="project" value="TreeGrafter"/>
</dbReference>
<dbReference type="EMBL" id="QGTS01000009">
    <property type="protein sequence ID" value="PWW07093.1"/>
    <property type="molecule type" value="Genomic_DNA"/>
</dbReference>